<organism evidence="3">
    <name type="scientific">Naegleria gruberi</name>
    <name type="common">Amoeba</name>
    <dbReference type="NCBI Taxonomy" id="5762"/>
    <lineage>
        <taxon>Eukaryota</taxon>
        <taxon>Discoba</taxon>
        <taxon>Heterolobosea</taxon>
        <taxon>Tetramitia</taxon>
        <taxon>Eutetramitia</taxon>
        <taxon>Vahlkampfiidae</taxon>
        <taxon>Naegleria</taxon>
    </lineage>
</organism>
<feature type="region of interest" description="Disordered" evidence="1">
    <location>
        <begin position="42"/>
        <end position="63"/>
    </location>
</feature>
<evidence type="ECO:0000313" key="2">
    <source>
        <dbReference type="EMBL" id="EFC41334.1"/>
    </source>
</evidence>
<dbReference type="InterPro" id="IPR027443">
    <property type="entry name" value="IPNS-like_sf"/>
</dbReference>
<reference evidence="2 3" key="1">
    <citation type="journal article" date="2010" name="Cell">
        <title>The genome of Naegleria gruberi illuminates early eukaryotic versatility.</title>
        <authorList>
            <person name="Fritz-Laylin L.K."/>
            <person name="Prochnik S.E."/>
            <person name="Ginger M.L."/>
            <person name="Dacks J.B."/>
            <person name="Carpenter M.L."/>
            <person name="Field M.C."/>
            <person name="Kuo A."/>
            <person name="Paredez A."/>
            <person name="Chapman J."/>
            <person name="Pham J."/>
            <person name="Shu S."/>
            <person name="Neupane R."/>
            <person name="Cipriano M."/>
            <person name="Mancuso J."/>
            <person name="Tu H."/>
            <person name="Salamov A."/>
            <person name="Lindquist E."/>
            <person name="Shapiro H."/>
            <person name="Lucas S."/>
            <person name="Grigoriev I.V."/>
            <person name="Cande W.Z."/>
            <person name="Fulton C."/>
            <person name="Rokhsar D.S."/>
            <person name="Dawson S.C."/>
        </authorList>
    </citation>
    <scope>NUCLEOTIDE SEQUENCE [LARGE SCALE GENOMIC DNA]</scope>
    <source>
        <strain evidence="2 3">NEG-M</strain>
    </source>
</reference>
<evidence type="ECO:0000256" key="1">
    <source>
        <dbReference type="SAM" id="MobiDB-lite"/>
    </source>
</evidence>
<accession>D2VPC7</accession>
<evidence type="ECO:0000313" key="3">
    <source>
        <dbReference type="Proteomes" id="UP000006671"/>
    </source>
</evidence>
<feature type="compositionally biased region" description="Polar residues" evidence="1">
    <location>
        <begin position="47"/>
        <end position="63"/>
    </location>
</feature>
<dbReference type="PANTHER" id="PTHR31630:SF8">
    <property type="entry name" value="JMJC DOMAIN-CONTAINING PROTEIN"/>
    <property type="match status" value="1"/>
</dbReference>
<dbReference type="VEuPathDB" id="AmoebaDB:NAEGRDRAFT_70808"/>
<dbReference type="RefSeq" id="XP_002674078.1">
    <property type="nucleotide sequence ID" value="XM_002674032.1"/>
</dbReference>
<dbReference type="InParanoid" id="D2VPC7"/>
<dbReference type="OrthoDB" id="445007at2759"/>
<dbReference type="PANTHER" id="PTHR31630">
    <property type="entry name" value="PHYTANOYL-COA DIOXYGENASE-RELATED-RELATED"/>
    <property type="match status" value="1"/>
</dbReference>
<dbReference type="Proteomes" id="UP000006671">
    <property type="component" value="Unassembled WGS sequence"/>
</dbReference>
<dbReference type="Gene3D" id="2.60.120.330">
    <property type="entry name" value="B-lactam Antibiotic, Isopenicillin N Synthase, Chain"/>
    <property type="match status" value="2"/>
</dbReference>
<dbReference type="GeneID" id="8850724"/>
<dbReference type="AlphaFoldDB" id="D2VPC7"/>
<keyword evidence="3" id="KW-1185">Reference proteome</keyword>
<dbReference type="EMBL" id="GG738886">
    <property type="protein sequence ID" value="EFC41334.1"/>
    <property type="molecule type" value="Genomic_DNA"/>
</dbReference>
<proteinExistence type="predicted"/>
<name>D2VPC7_NAEGR</name>
<sequence>MSQQEEAITRLSKRFETIGKSIGELQSQVDACFLERKNRKRKKTKDSSVSNINKEPLATTNNPFVQKGTGLHIDSWPYNLWEKLKPDYSYEEFDRFRPFQSLLCLTDGHEDENLLEGGLELVPGFAAIAEEYFTATDRKFRDGKQMRSKAQWVSPYHLGLDKEEDVPICEMVRKIKRIPKDWEMPKGSVQLPPPKGSSVEEYLDFVRAVVKEHDSIPYEPVRKGDFVFFDIRVPHQNSSGNMMNRERSVFYHAFLMDHPVNLKTIESLKERRRKFEHPEDFSSKFKAEQKALNLEKDLIPLSTLGKYLYNEEDYPDNVQSDEYLSNIIGKHGKLLTEKHVKYFQRYGYVVVENLVGDNDCDQLLTELKENSKLVGCPLDEEFTKSQFKSIGGGFGAMVEWYYLRMQQLLRMDEKLYAVTVNLLSNTWCSSTPNEYQTPYECPFKNQINPAKLWLYIDRMNFRRPDKV</sequence>
<dbReference type="KEGG" id="ngr:NAEGRDRAFT_70808"/>
<gene>
    <name evidence="2" type="ORF">NAEGRDRAFT_70808</name>
</gene>
<dbReference type="SUPFAM" id="SSF51197">
    <property type="entry name" value="Clavaminate synthase-like"/>
    <property type="match status" value="2"/>
</dbReference>
<protein>
    <submittedName>
        <fullName evidence="2">Predicted protein</fullName>
    </submittedName>
</protein>